<evidence type="ECO:0000313" key="2">
    <source>
        <dbReference type="Proteomes" id="UP000039865"/>
    </source>
</evidence>
<reference evidence="1 2" key="1">
    <citation type="submission" date="2014-06" db="EMBL/GenBank/DDBJ databases">
        <authorList>
            <person name="Swart Estienne"/>
        </authorList>
    </citation>
    <scope>NUCLEOTIDE SEQUENCE [LARGE SCALE GENOMIC DNA]</scope>
    <source>
        <strain evidence="1 2">130c</strain>
    </source>
</reference>
<dbReference type="OrthoDB" id="10624465at2759"/>
<evidence type="ECO:0000313" key="1">
    <source>
        <dbReference type="EMBL" id="CDW73956.1"/>
    </source>
</evidence>
<dbReference type="InParanoid" id="A0A077ZWJ8"/>
<sequence length="402" mass="47454">MLEEFKSEYPEQFENDVNTKMALKSGFKAYKSEGLDYYLEHHETFPLTLVLFYDSEQLNDNVMKNLTAKLLDVFVYKYEKKLAKGNFNLGNGFLSSAQNISQQNNQSTFDQVLSLIYEDTFIEWVKMIFIDLNAQNILIPWIYLFYNDNFDQVKLIFFSLLSRQNMITELEIEFGYCTEEESIFQSFSHEMERALPKIKKTFTMKKDQKSVKVQFKDMIKRFTDKTRTFEFMVKFKVEMENNQDSSSIYSANGGTPLALIEEKEKKKFLKKELEINDQSVLFNKEIDEKKLIKFMLELIYKCNSLIDLINPNDSIKMMEMSINKQDIMLDKSKLVIIKLDKLFLVIPLTITKVETKLRNVFINQRPKMDGLARFMEFYLKTFSSPLDMPKSDSHTQAQVKKK</sequence>
<protein>
    <submittedName>
        <fullName evidence="1">Uncharacterized protein</fullName>
    </submittedName>
</protein>
<dbReference type="EMBL" id="CCKQ01002844">
    <property type="protein sequence ID" value="CDW73956.1"/>
    <property type="molecule type" value="Genomic_DNA"/>
</dbReference>
<dbReference type="Proteomes" id="UP000039865">
    <property type="component" value="Unassembled WGS sequence"/>
</dbReference>
<dbReference type="AlphaFoldDB" id="A0A077ZWJ8"/>
<gene>
    <name evidence="1" type="primary">Contig8709.g9294</name>
    <name evidence="1" type="ORF">STYLEM_2946</name>
</gene>
<proteinExistence type="predicted"/>
<accession>A0A077ZWJ8</accession>
<keyword evidence="2" id="KW-1185">Reference proteome</keyword>
<name>A0A077ZWJ8_STYLE</name>
<organism evidence="1 2">
    <name type="scientific">Stylonychia lemnae</name>
    <name type="common">Ciliate</name>
    <dbReference type="NCBI Taxonomy" id="5949"/>
    <lineage>
        <taxon>Eukaryota</taxon>
        <taxon>Sar</taxon>
        <taxon>Alveolata</taxon>
        <taxon>Ciliophora</taxon>
        <taxon>Intramacronucleata</taxon>
        <taxon>Spirotrichea</taxon>
        <taxon>Stichotrichia</taxon>
        <taxon>Sporadotrichida</taxon>
        <taxon>Oxytrichidae</taxon>
        <taxon>Stylonychinae</taxon>
        <taxon>Stylonychia</taxon>
    </lineage>
</organism>